<feature type="transmembrane region" description="Helical" evidence="1">
    <location>
        <begin position="35"/>
        <end position="64"/>
    </location>
</feature>
<evidence type="ECO:0000256" key="1">
    <source>
        <dbReference type="SAM" id="Phobius"/>
    </source>
</evidence>
<keyword evidence="3" id="KW-1185">Reference proteome</keyword>
<proteinExistence type="predicted"/>
<protein>
    <submittedName>
        <fullName evidence="2">Uncharacterized protein</fullName>
    </submittedName>
</protein>
<keyword evidence="1" id="KW-1133">Transmembrane helix</keyword>
<name>A0A6N7R1F4_9BACI</name>
<dbReference type="AlphaFoldDB" id="A0A6N7R1F4"/>
<dbReference type="RefSeq" id="WP_153834947.1">
    <property type="nucleotide sequence ID" value="NZ_JBHUMW010000103.1"/>
</dbReference>
<dbReference type="EMBL" id="WJEE01000012">
    <property type="protein sequence ID" value="MRI66199.1"/>
    <property type="molecule type" value="Genomic_DNA"/>
</dbReference>
<comment type="caution">
    <text evidence="2">The sequence shown here is derived from an EMBL/GenBank/DDBJ whole genome shotgun (WGS) entry which is preliminary data.</text>
</comment>
<evidence type="ECO:0000313" key="3">
    <source>
        <dbReference type="Proteomes" id="UP000435187"/>
    </source>
</evidence>
<feature type="transmembrane region" description="Helical" evidence="1">
    <location>
        <begin position="109"/>
        <end position="129"/>
    </location>
</feature>
<gene>
    <name evidence="2" type="ORF">GH885_07545</name>
</gene>
<reference evidence="2 3" key="1">
    <citation type="submission" date="2019-10" db="EMBL/GenBank/DDBJ databases">
        <title>Gracilibacillus salitolerans sp. nov., a moderate halophile isolated from a saline soil in northwest China.</title>
        <authorList>
            <person name="Gan L."/>
        </authorList>
    </citation>
    <scope>NUCLEOTIDE SEQUENCE [LARGE SCALE GENOMIC DNA]</scope>
    <source>
        <strain evidence="2 3">TP2-8</strain>
    </source>
</reference>
<sequence length="143" mass="16007">MKKYLFIALFPAMTPTIILGFIFALIGFSQTMSTSVAVITSIFIGIISSLINPMTYIVALLFGFTSYKVKNIWKRLVIQVFVFSLGYTLIIMIQYSIEGAIQNQFINIIYVFLGTTAINIILSLMNLGIEKLYLKKVNAVANT</sequence>
<keyword evidence="1" id="KW-0472">Membrane</keyword>
<feature type="transmembrane region" description="Helical" evidence="1">
    <location>
        <begin position="76"/>
        <end position="97"/>
    </location>
</feature>
<dbReference type="Proteomes" id="UP000435187">
    <property type="component" value="Unassembled WGS sequence"/>
</dbReference>
<feature type="transmembrane region" description="Helical" evidence="1">
    <location>
        <begin position="7"/>
        <end position="29"/>
    </location>
</feature>
<evidence type="ECO:0000313" key="2">
    <source>
        <dbReference type="EMBL" id="MRI66199.1"/>
    </source>
</evidence>
<keyword evidence="1" id="KW-0812">Transmembrane</keyword>
<accession>A0A6N7R1F4</accession>
<organism evidence="2 3">
    <name type="scientific">Gracilibacillus thailandensis</name>
    <dbReference type="NCBI Taxonomy" id="563735"/>
    <lineage>
        <taxon>Bacteria</taxon>
        <taxon>Bacillati</taxon>
        <taxon>Bacillota</taxon>
        <taxon>Bacilli</taxon>
        <taxon>Bacillales</taxon>
        <taxon>Bacillaceae</taxon>
        <taxon>Gracilibacillus</taxon>
    </lineage>
</organism>